<evidence type="ECO:0000256" key="8">
    <source>
        <dbReference type="ARBA" id="ARBA00022840"/>
    </source>
</evidence>
<comment type="pathway">
    <text evidence="3 11">Cofactor biosynthesis; thiamine diphosphate biosynthesis; 4-methyl-5-(2-phosphoethyl)-thiazole from 5-(2-hydroxyethyl)-4-methylthiazole: step 1/1.</text>
</comment>
<keyword evidence="10 11" id="KW-0784">Thiamine biosynthesis</keyword>
<evidence type="ECO:0000256" key="11">
    <source>
        <dbReference type="HAMAP-Rule" id="MF_00228"/>
    </source>
</evidence>
<accession>A0A367G3F7</accession>
<dbReference type="UniPathway" id="UPA00060">
    <property type="reaction ID" value="UER00139"/>
</dbReference>
<dbReference type="GO" id="GO:0005524">
    <property type="term" value="F:ATP binding"/>
    <property type="evidence" value="ECO:0007669"/>
    <property type="project" value="UniProtKB-UniRule"/>
</dbReference>
<dbReference type="EC" id="2.7.1.50" evidence="11"/>
<dbReference type="CDD" id="cd01170">
    <property type="entry name" value="THZ_kinase"/>
    <property type="match status" value="1"/>
</dbReference>
<sequence length="300" mass="31898">MRQRILQLRKRIKEEKPLIHCITNPISIHDCANVVLAVGARPIMAEHPAEVTGITASAGALMLNLGNITDARIESMKRSMRTAMENKIPVLLDLVGVACSDLRLDLARELLRIGHPAVLKGNMSELLAVSGLPSHAIGIDAGVEDALTEENIDGVSEVLKAFSRNNQAIVLATGKQDFVTDGERVILVQNGSAALSGITGTGCMVGALTAAFLPGCEDNIAKEMTDSIEAGVWSGVEMELNGRSGNYLAAAVLGTALMGIAGEEAEKISRGPGSFQVNLLDEIYGLSDRQLLDLLKIEMY</sequence>
<evidence type="ECO:0000256" key="6">
    <source>
        <dbReference type="ARBA" id="ARBA00022741"/>
    </source>
</evidence>
<gene>
    <name evidence="11" type="primary">thiM</name>
    <name evidence="12" type="ORF">C4886_04925</name>
</gene>
<evidence type="ECO:0000256" key="1">
    <source>
        <dbReference type="ARBA" id="ARBA00001771"/>
    </source>
</evidence>
<dbReference type="PRINTS" id="PR01099">
    <property type="entry name" value="HYETHTZKNASE"/>
</dbReference>
<dbReference type="EMBL" id="PSQG01000005">
    <property type="protein sequence ID" value="RCH45252.1"/>
    <property type="molecule type" value="Genomic_DNA"/>
</dbReference>
<reference evidence="12 13" key="1">
    <citation type="submission" date="2018-02" db="EMBL/GenBank/DDBJ databases">
        <title>Complete genome sequencing of Faecalibacterium prausnitzii strains isolated from the human gut.</title>
        <authorList>
            <person name="Fitzgerald B.C."/>
            <person name="Shkoporov A.N."/>
            <person name="Ross P.R."/>
            <person name="Hill C."/>
        </authorList>
    </citation>
    <scope>NUCLEOTIDE SEQUENCE [LARGE SCALE GENOMIC DNA]</scope>
    <source>
        <strain evidence="12 13">APC942/31-1</strain>
    </source>
</reference>
<dbReference type="HAMAP" id="MF_00228">
    <property type="entry name" value="Thz_kinase"/>
    <property type="match status" value="1"/>
</dbReference>
<keyword evidence="9 11" id="KW-0460">Magnesium</keyword>
<feature type="binding site" evidence="11">
    <location>
        <position position="200"/>
    </location>
    <ligand>
        <name>substrate</name>
    </ligand>
</feature>
<protein>
    <recommendedName>
        <fullName evidence="11">Hydroxyethylthiazole kinase</fullName>
        <ecNumber evidence="11">2.7.1.50</ecNumber>
    </recommendedName>
    <alternativeName>
        <fullName evidence="11">4-methyl-5-beta-hydroxyethylthiazole kinase</fullName>
        <shortName evidence="11">TH kinase</shortName>
        <shortName evidence="11">Thz kinase</shortName>
    </alternativeName>
</protein>
<dbReference type="Pfam" id="PF02110">
    <property type="entry name" value="HK"/>
    <property type="match status" value="1"/>
</dbReference>
<evidence type="ECO:0000256" key="10">
    <source>
        <dbReference type="ARBA" id="ARBA00022977"/>
    </source>
</evidence>
<evidence type="ECO:0000256" key="9">
    <source>
        <dbReference type="ARBA" id="ARBA00022842"/>
    </source>
</evidence>
<evidence type="ECO:0000313" key="12">
    <source>
        <dbReference type="EMBL" id="RCH45252.1"/>
    </source>
</evidence>
<evidence type="ECO:0000256" key="7">
    <source>
        <dbReference type="ARBA" id="ARBA00022777"/>
    </source>
</evidence>
<proteinExistence type="inferred from homology"/>
<evidence type="ECO:0000256" key="4">
    <source>
        <dbReference type="ARBA" id="ARBA00022679"/>
    </source>
</evidence>
<dbReference type="Proteomes" id="UP000253208">
    <property type="component" value="Unassembled WGS sequence"/>
</dbReference>
<comment type="cofactor">
    <cofactor evidence="2 11">
        <name>Mg(2+)</name>
        <dbReference type="ChEBI" id="CHEBI:18420"/>
    </cofactor>
</comment>
<keyword evidence="4 11" id="KW-0808">Transferase</keyword>
<keyword evidence="8 11" id="KW-0067">ATP-binding</keyword>
<name>A0A367G3F7_9FIRM</name>
<keyword evidence="5 11" id="KW-0479">Metal-binding</keyword>
<dbReference type="RefSeq" id="WP_114001828.1">
    <property type="nucleotide sequence ID" value="NZ_PSQG01000005.1"/>
</dbReference>
<comment type="caution">
    <text evidence="12">The sequence shown here is derived from an EMBL/GenBank/DDBJ whole genome shotgun (WGS) entry which is preliminary data.</text>
</comment>
<dbReference type="PIRSF" id="PIRSF000513">
    <property type="entry name" value="Thz_kinase"/>
    <property type="match status" value="1"/>
</dbReference>
<comment type="catalytic activity">
    <reaction evidence="1 11">
        <text>5-(2-hydroxyethyl)-4-methylthiazole + ATP = 4-methyl-5-(2-phosphooxyethyl)-thiazole + ADP + H(+)</text>
        <dbReference type="Rhea" id="RHEA:24212"/>
        <dbReference type="ChEBI" id="CHEBI:15378"/>
        <dbReference type="ChEBI" id="CHEBI:17957"/>
        <dbReference type="ChEBI" id="CHEBI:30616"/>
        <dbReference type="ChEBI" id="CHEBI:58296"/>
        <dbReference type="ChEBI" id="CHEBI:456216"/>
        <dbReference type="EC" id="2.7.1.50"/>
    </reaction>
</comment>
<dbReference type="GO" id="GO:0009229">
    <property type="term" value="P:thiamine diphosphate biosynthetic process"/>
    <property type="evidence" value="ECO:0007669"/>
    <property type="project" value="UniProtKB-UniRule"/>
</dbReference>
<comment type="similarity">
    <text evidence="11">Belongs to the Thz kinase family.</text>
</comment>
<dbReference type="GO" id="GO:0000287">
    <property type="term" value="F:magnesium ion binding"/>
    <property type="evidence" value="ECO:0007669"/>
    <property type="project" value="UniProtKB-UniRule"/>
</dbReference>
<dbReference type="InterPro" id="IPR000417">
    <property type="entry name" value="Hyethyz_kinase"/>
</dbReference>
<dbReference type="Gene3D" id="3.40.1190.20">
    <property type="match status" value="1"/>
</dbReference>
<dbReference type="SUPFAM" id="SSF53613">
    <property type="entry name" value="Ribokinase-like"/>
    <property type="match status" value="1"/>
</dbReference>
<keyword evidence="6 11" id="KW-0547">Nucleotide-binding</keyword>
<keyword evidence="7 11" id="KW-0418">Kinase</keyword>
<feature type="binding site" evidence="11">
    <location>
        <position position="44"/>
    </location>
    <ligand>
        <name>substrate</name>
    </ligand>
</feature>
<evidence type="ECO:0000313" key="13">
    <source>
        <dbReference type="Proteomes" id="UP000253208"/>
    </source>
</evidence>
<dbReference type="AlphaFoldDB" id="A0A367G3F7"/>
<organism evidence="12 13">
    <name type="scientific">Blautia obeum</name>
    <dbReference type="NCBI Taxonomy" id="40520"/>
    <lineage>
        <taxon>Bacteria</taxon>
        <taxon>Bacillati</taxon>
        <taxon>Bacillota</taxon>
        <taxon>Clostridia</taxon>
        <taxon>Lachnospirales</taxon>
        <taxon>Lachnospiraceae</taxon>
        <taxon>Blautia</taxon>
    </lineage>
</organism>
<dbReference type="GO" id="GO:0009228">
    <property type="term" value="P:thiamine biosynthetic process"/>
    <property type="evidence" value="ECO:0007669"/>
    <property type="project" value="UniProtKB-KW"/>
</dbReference>
<feature type="binding site" evidence="11">
    <location>
        <position position="173"/>
    </location>
    <ligand>
        <name>ATP</name>
        <dbReference type="ChEBI" id="CHEBI:30616"/>
    </ligand>
</feature>
<dbReference type="GO" id="GO:0004417">
    <property type="term" value="F:hydroxyethylthiazole kinase activity"/>
    <property type="evidence" value="ECO:0007669"/>
    <property type="project" value="UniProtKB-UniRule"/>
</dbReference>
<evidence type="ECO:0000256" key="2">
    <source>
        <dbReference type="ARBA" id="ARBA00001946"/>
    </source>
</evidence>
<feature type="binding site" evidence="11">
    <location>
        <position position="120"/>
    </location>
    <ligand>
        <name>ATP</name>
        <dbReference type="ChEBI" id="CHEBI:30616"/>
    </ligand>
</feature>
<comment type="function">
    <text evidence="11">Catalyzes the phosphorylation of the hydroxyl group of 4-methyl-5-beta-hydroxyethylthiazole (THZ).</text>
</comment>
<evidence type="ECO:0000256" key="5">
    <source>
        <dbReference type="ARBA" id="ARBA00022723"/>
    </source>
</evidence>
<evidence type="ECO:0000256" key="3">
    <source>
        <dbReference type="ARBA" id="ARBA00004868"/>
    </source>
</evidence>
<dbReference type="InterPro" id="IPR029056">
    <property type="entry name" value="Ribokinase-like"/>
</dbReference>